<feature type="signal peptide" evidence="1">
    <location>
        <begin position="1"/>
        <end position="21"/>
    </location>
</feature>
<dbReference type="InterPro" id="IPR006631">
    <property type="entry name" value="DM4_12"/>
</dbReference>
<dbReference type="OrthoDB" id="6617264at2759"/>
<evidence type="ECO:0000313" key="2">
    <source>
        <dbReference type="EMBL" id="GBP60364.1"/>
    </source>
</evidence>
<keyword evidence="3" id="KW-1185">Reference proteome</keyword>
<dbReference type="PANTHER" id="PTHR21398">
    <property type="entry name" value="AGAP007094-PA"/>
    <property type="match status" value="1"/>
</dbReference>
<evidence type="ECO:0000313" key="3">
    <source>
        <dbReference type="Proteomes" id="UP000299102"/>
    </source>
</evidence>
<protein>
    <submittedName>
        <fullName evidence="2">Uncharacterized protein</fullName>
    </submittedName>
</protein>
<feature type="chain" id="PRO_5020022350" evidence="1">
    <location>
        <begin position="22"/>
        <end position="286"/>
    </location>
</feature>
<dbReference type="AlphaFoldDB" id="A0A4C1XD38"/>
<proteinExistence type="predicted"/>
<dbReference type="EMBL" id="BGZK01000786">
    <property type="protein sequence ID" value="GBP60364.1"/>
    <property type="molecule type" value="Genomic_DNA"/>
</dbReference>
<sequence>MGSYLVAFLSVLTLATILVKSETDNAAAEGSAGAGDDPPTGILSRRKRSLVFPDGSSFQLVFCTENMGYLQIDLVWVGITAALAWELPTDPSLWYFYKDKKYSAAQRRGDVLRHVYYLDEKGKLLAKVPYTRKLIVNPAFAKRSIEFGDSNKNDSNTKFNIRAMHKAQTTRPFLAADGLAQSRIQFHRDSRKSLYKKLETFLTGLGWDGRSCVLRMLCESNRNKSRQGNFVEEILRAVFTLPQGRAFESLNQQQYDAAHAHAGDCSQLYPECEYKAENMPLQFSNF</sequence>
<organism evidence="2 3">
    <name type="scientific">Eumeta variegata</name>
    <name type="common">Bagworm moth</name>
    <name type="synonym">Eumeta japonica</name>
    <dbReference type="NCBI Taxonomy" id="151549"/>
    <lineage>
        <taxon>Eukaryota</taxon>
        <taxon>Metazoa</taxon>
        <taxon>Ecdysozoa</taxon>
        <taxon>Arthropoda</taxon>
        <taxon>Hexapoda</taxon>
        <taxon>Insecta</taxon>
        <taxon>Pterygota</taxon>
        <taxon>Neoptera</taxon>
        <taxon>Endopterygota</taxon>
        <taxon>Lepidoptera</taxon>
        <taxon>Glossata</taxon>
        <taxon>Ditrysia</taxon>
        <taxon>Tineoidea</taxon>
        <taxon>Psychidae</taxon>
        <taxon>Oiketicinae</taxon>
        <taxon>Eumeta</taxon>
    </lineage>
</organism>
<dbReference type="PANTHER" id="PTHR21398:SF1">
    <property type="entry name" value="FI03705P"/>
    <property type="match status" value="1"/>
</dbReference>
<comment type="caution">
    <text evidence="2">The sequence shown here is derived from an EMBL/GenBank/DDBJ whole genome shotgun (WGS) entry which is preliminary data.</text>
</comment>
<evidence type="ECO:0000256" key="1">
    <source>
        <dbReference type="SAM" id="SignalP"/>
    </source>
</evidence>
<dbReference type="Pfam" id="PF07841">
    <property type="entry name" value="DM4_12"/>
    <property type="match status" value="1"/>
</dbReference>
<keyword evidence="1" id="KW-0732">Signal</keyword>
<dbReference type="SMART" id="SM00718">
    <property type="entry name" value="DM4_12"/>
    <property type="match status" value="1"/>
</dbReference>
<dbReference type="Proteomes" id="UP000299102">
    <property type="component" value="Unassembled WGS sequence"/>
</dbReference>
<name>A0A4C1XD38_EUMVA</name>
<gene>
    <name evidence="2" type="ORF">EVAR_91399_1</name>
</gene>
<reference evidence="2 3" key="1">
    <citation type="journal article" date="2019" name="Commun. Biol.">
        <title>The bagworm genome reveals a unique fibroin gene that provides high tensile strength.</title>
        <authorList>
            <person name="Kono N."/>
            <person name="Nakamura H."/>
            <person name="Ohtoshi R."/>
            <person name="Tomita M."/>
            <person name="Numata K."/>
            <person name="Arakawa K."/>
        </authorList>
    </citation>
    <scope>NUCLEOTIDE SEQUENCE [LARGE SCALE GENOMIC DNA]</scope>
</reference>
<accession>A0A4C1XD38</accession>